<dbReference type="EMBL" id="AMGV01000004">
    <property type="protein sequence ID" value="KEF58244.1"/>
    <property type="molecule type" value="Genomic_DNA"/>
</dbReference>
<dbReference type="HOGENOM" id="CLU_2812355_0_0_1"/>
<evidence type="ECO:0000256" key="1">
    <source>
        <dbReference type="ARBA" id="ARBA00022630"/>
    </source>
</evidence>
<name>A0A072PDU1_9EURO</name>
<dbReference type="GeneID" id="25281087"/>
<dbReference type="RefSeq" id="XP_013260834.1">
    <property type="nucleotide sequence ID" value="XM_013405380.1"/>
</dbReference>
<organism evidence="5 6">
    <name type="scientific">Exophiala aquamarina CBS 119918</name>
    <dbReference type="NCBI Taxonomy" id="1182545"/>
    <lineage>
        <taxon>Eukaryota</taxon>
        <taxon>Fungi</taxon>
        <taxon>Dikarya</taxon>
        <taxon>Ascomycota</taxon>
        <taxon>Pezizomycotina</taxon>
        <taxon>Eurotiomycetes</taxon>
        <taxon>Chaetothyriomycetidae</taxon>
        <taxon>Chaetothyriales</taxon>
        <taxon>Herpotrichiellaceae</taxon>
        <taxon>Exophiala</taxon>
    </lineage>
</organism>
<dbReference type="Pfam" id="PF01494">
    <property type="entry name" value="FAD_binding_3"/>
    <property type="match status" value="1"/>
</dbReference>
<dbReference type="OrthoDB" id="47494at2759"/>
<dbReference type="GO" id="GO:0016491">
    <property type="term" value="F:oxidoreductase activity"/>
    <property type="evidence" value="ECO:0007669"/>
    <property type="project" value="UniProtKB-KW"/>
</dbReference>
<keyword evidence="6" id="KW-1185">Reference proteome</keyword>
<evidence type="ECO:0000259" key="4">
    <source>
        <dbReference type="Pfam" id="PF01494"/>
    </source>
</evidence>
<protein>
    <recommendedName>
        <fullName evidence="4">FAD-binding domain-containing protein</fullName>
    </recommendedName>
</protein>
<dbReference type="Gene3D" id="3.50.50.60">
    <property type="entry name" value="FAD/NAD(P)-binding domain"/>
    <property type="match status" value="1"/>
</dbReference>
<dbReference type="SUPFAM" id="SSF51905">
    <property type="entry name" value="FAD/NAD(P)-binding domain"/>
    <property type="match status" value="1"/>
</dbReference>
<keyword evidence="1" id="KW-0285">Flavoprotein</keyword>
<feature type="domain" description="FAD-binding" evidence="4">
    <location>
        <begin position="9"/>
        <end position="50"/>
    </location>
</feature>
<keyword evidence="2" id="KW-0274">FAD</keyword>
<dbReference type="AlphaFoldDB" id="A0A072PDU1"/>
<evidence type="ECO:0000313" key="5">
    <source>
        <dbReference type="EMBL" id="KEF58244.1"/>
    </source>
</evidence>
<dbReference type="VEuPathDB" id="FungiDB:A1O9_06170"/>
<dbReference type="InterPro" id="IPR036188">
    <property type="entry name" value="FAD/NAD-bd_sf"/>
</dbReference>
<reference evidence="5 6" key="1">
    <citation type="submission" date="2013-03" db="EMBL/GenBank/DDBJ databases">
        <title>The Genome Sequence of Exophiala aquamarina CBS 119918.</title>
        <authorList>
            <consortium name="The Broad Institute Genomics Platform"/>
            <person name="Cuomo C."/>
            <person name="de Hoog S."/>
            <person name="Gorbushina A."/>
            <person name="Walker B."/>
            <person name="Young S.K."/>
            <person name="Zeng Q."/>
            <person name="Gargeya S."/>
            <person name="Fitzgerald M."/>
            <person name="Haas B."/>
            <person name="Abouelleil A."/>
            <person name="Allen A.W."/>
            <person name="Alvarado L."/>
            <person name="Arachchi H.M."/>
            <person name="Berlin A.M."/>
            <person name="Chapman S.B."/>
            <person name="Gainer-Dewar J."/>
            <person name="Goldberg J."/>
            <person name="Griggs A."/>
            <person name="Gujja S."/>
            <person name="Hansen M."/>
            <person name="Howarth C."/>
            <person name="Imamovic A."/>
            <person name="Ireland A."/>
            <person name="Larimer J."/>
            <person name="McCowan C."/>
            <person name="Murphy C."/>
            <person name="Pearson M."/>
            <person name="Poon T.W."/>
            <person name="Priest M."/>
            <person name="Roberts A."/>
            <person name="Saif S."/>
            <person name="Shea T."/>
            <person name="Sisk P."/>
            <person name="Sykes S."/>
            <person name="Wortman J."/>
            <person name="Nusbaum C."/>
            <person name="Birren B."/>
        </authorList>
    </citation>
    <scope>NUCLEOTIDE SEQUENCE [LARGE SCALE GENOMIC DNA]</scope>
    <source>
        <strain evidence="5 6">CBS 119918</strain>
    </source>
</reference>
<comment type="caution">
    <text evidence="5">The sequence shown here is derived from an EMBL/GenBank/DDBJ whole genome shotgun (WGS) entry which is preliminary data.</text>
</comment>
<evidence type="ECO:0000313" key="6">
    <source>
        <dbReference type="Proteomes" id="UP000027920"/>
    </source>
</evidence>
<evidence type="ECO:0000256" key="3">
    <source>
        <dbReference type="ARBA" id="ARBA00023002"/>
    </source>
</evidence>
<gene>
    <name evidence="5" type="ORF">A1O9_06170</name>
</gene>
<dbReference type="Proteomes" id="UP000027920">
    <property type="component" value="Unassembled WGS sequence"/>
</dbReference>
<proteinExistence type="predicted"/>
<keyword evidence="3" id="KW-0560">Oxidoreductase</keyword>
<evidence type="ECO:0000256" key="2">
    <source>
        <dbReference type="ARBA" id="ARBA00022827"/>
    </source>
</evidence>
<dbReference type="GO" id="GO:0071949">
    <property type="term" value="F:FAD binding"/>
    <property type="evidence" value="ECO:0007669"/>
    <property type="project" value="InterPro"/>
</dbReference>
<sequence>MTASNKNKKVLIIETGPGGLALAQILRKFGVEYEIFERDESQRDRSKAGLSLHVLRELLPSILETSE</sequence>
<dbReference type="InterPro" id="IPR002938">
    <property type="entry name" value="FAD-bd"/>
</dbReference>
<accession>A0A072PDU1</accession>